<evidence type="ECO:0000313" key="1">
    <source>
        <dbReference type="EMBL" id="ADZ90843.1"/>
    </source>
</evidence>
<dbReference type="AlphaFoldDB" id="F2JYX8"/>
<evidence type="ECO:0000313" key="2">
    <source>
        <dbReference type="Proteomes" id="UP000001062"/>
    </source>
</evidence>
<dbReference type="PATRIC" id="fig|717774.3.peg.1640"/>
<proteinExistence type="predicted"/>
<reference evidence="1 2" key="1">
    <citation type="journal article" date="2012" name="Stand. Genomic Sci.">
        <title>Complete genome sequence of the melanogenic marine bacterium Marinomonas mediterranea type strain (MMB-1(T)).</title>
        <authorList>
            <person name="Lucas-Elio P."/>
            <person name="Goodwin L."/>
            <person name="Woyke T."/>
            <person name="Pitluck S."/>
            <person name="Nolan M."/>
            <person name="Kyrpides N.C."/>
            <person name="Detter J.C."/>
            <person name="Copeland A."/>
            <person name="Teshima H."/>
            <person name="Bruce D."/>
            <person name="Detter C."/>
            <person name="Tapia R."/>
            <person name="Han S."/>
            <person name="Land M.L."/>
            <person name="Ivanova N."/>
            <person name="Mikhailova N."/>
            <person name="Johnston A.W."/>
            <person name="Sanchez-Amat A."/>
        </authorList>
    </citation>
    <scope>NUCLEOTIDE SEQUENCE [LARGE SCALE GENOMIC DNA]</scope>
    <source>
        <strain evidence="2">ATCC 700492 / JCM 21426 / NBRC 103028 / MMB-1</strain>
    </source>
</reference>
<dbReference type="Proteomes" id="UP000001062">
    <property type="component" value="Chromosome"/>
</dbReference>
<protein>
    <recommendedName>
        <fullName evidence="3">Cutinase</fullName>
    </recommendedName>
</protein>
<dbReference type="RefSeq" id="WP_013660748.1">
    <property type="nucleotide sequence ID" value="NC_015276.1"/>
</dbReference>
<dbReference type="EMBL" id="CP002583">
    <property type="protein sequence ID" value="ADZ90843.1"/>
    <property type="molecule type" value="Genomic_DNA"/>
</dbReference>
<evidence type="ECO:0008006" key="3">
    <source>
        <dbReference type="Google" id="ProtNLM"/>
    </source>
</evidence>
<dbReference type="OrthoDB" id="6103751at2"/>
<accession>F2JYX8</accession>
<keyword evidence="2" id="KW-1185">Reference proteome</keyword>
<dbReference type="KEGG" id="mme:Marme_1579"/>
<organism evidence="1 2">
    <name type="scientific">Marinomonas mediterranea (strain ATCC 700492 / JCM 21426 / NBRC 103028 / MMB-1)</name>
    <dbReference type="NCBI Taxonomy" id="717774"/>
    <lineage>
        <taxon>Bacteria</taxon>
        <taxon>Pseudomonadati</taxon>
        <taxon>Pseudomonadota</taxon>
        <taxon>Gammaproteobacteria</taxon>
        <taxon>Oceanospirillales</taxon>
        <taxon>Oceanospirillaceae</taxon>
        <taxon>Marinomonas</taxon>
    </lineage>
</organism>
<sequence>MSSMIHLPKVKTSLLLVALIAALYAPVKDLIKFGRTQVATENISLGSISFGNSYPWQSAQNVGFVKAAASLSSPQKIFTKLVFENPTSEVVTYRKVWLTFTHENGAEEYTTDYSLYDPNTRQRLIGQSVEVGPNSKVEVLAAYRFIPGYRSGKPESVSISWEKENKMRGTACDYSLPQNAMSSFNKQCL</sequence>
<dbReference type="HOGENOM" id="CLU_1401018_0_0_6"/>
<name>F2JYX8_MARM1</name>
<gene>
    <name evidence="1" type="ordered locus">Marme_1579</name>
</gene>